<proteinExistence type="inferred from homology"/>
<dbReference type="Proteomes" id="UP000241890">
    <property type="component" value="Unassembled WGS sequence"/>
</dbReference>
<keyword evidence="9" id="KW-1185">Reference proteome</keyword>
<feature type="compositionally biased region" description="Basic and acidic residues" evidence="7">
    <location>
        <begin position="439"/>
        <end position="450"/>
    </location>
</feature>
<accession>A0A2R5G2N0</accession>
<evidence type="ECO:0000256" key="1">
    <source>
        <dbReference type="ARBA" id="ARBA00001947"/>
    </source>
</evidence>
<dbReference type="GO" id="GO:0046872">
    <property type="term" value="F:metal ion binding"/>
    <property type="evidence" value="ECO:0007669"/>
    <property type="project" value="UniProtKB-KW"/>
</dbReference>
<gene>
    <name evidence="8" type="ORF">FCC1311_010132</name>
</gene>
<dbReference type="Pfam" id="PF00815">
    <property type="entry name" value="Histidinol_dh"/>
    <property type="match status" value="1"/>
</dbReference>
<keyword evidence="4" id="KW-0862">Zinc</keyword>
<evidence type="ECO:0000256" key="5">
    <source>
        <dbReference type="ARBA" id="ARBA00023002"/>
    </source>
</evidence>
<evidence type="ECO:0000256" key="7">
    <source>
        <dbReference type="SAM" id="MobiDB-lite"/>
    </source>
</evidence>
<comment type="similarity">
    <text evidence="2 6">Belongs to the histidinol dehydrogenase family.</text>
</comment>
<dbReference type="Gene3D" id="3.40.50.1980">
    <property type="entry name" value="Nitrogenase molybdenum iron protein domain"/>
    <property type="match status" value="2"/>
</dbReference>
<protein>
    <submittedName>
        <fullName evidence="8">Histidinol dehydrogenase</fullName>
    </submittedName>
</protein>
<name>A0A2R5G2N0_9STRA</name>
<dbReference type="PANTHER" id="PTHR21256:SF2">
    <property type="entry name" value="HISTIDINE BIOSYNTHESIS TRIFUNCTIONAL PROTEIN"/>
    <property type="match status" value="1"/>
</dbReference>
<dbReference type="CDD" id="cd06572">
    <property type="entry name" value="Histidinol_dh"/>
    <property type="match status" value="1"/>
</dbReference>
<evidence type="ECO:0000256" key="3">
    <source>
        <dbReference type="ARBA" id="ARBA00022723"/>
    </source>
</evidence>
<dbReference type="GO" id="GO:0004399">
    <property type="term" value="F:histidinol dehydrogenase activity"/>
    <property type="evidence" value="ECO:0007669"/>
    <property type="project" value="InterPro"/>
</dbReference>
<dbReference type="PANTHER" id="PTHR21256">
    <property type="entry name" value="HISTIDINOL DEHYDROGENASE HDH"/>
    <property type="match status" value="1"/>
</dbReference>
<evidence type="ECO:0000256" key="6">
    <source>
        <dbReference type="RuleBase" id="RU004175"/>
    </source>
</evidence>
<comment type="caution">
    <text evidence="8">The sequence shown here is derived from an EMBL/GenBank/DDBJ whole genome shotgun (WGS) entry which is preliminary data.</text>
</comment>
<dbReference type="FunFam" id="3.40.50.1980:FF:000001">
    <property type="entry name" value="Histidinol dehydrogenase"/>
    <property type="match status" value="1"/>
</dbReference>
<keyword evidence="5" id="KW-0560">Oxidoreductase</keyword>
<dbReference type="InterPro" id="IPR022695">
    <property type="entry name" value="Histidinol_DH_monofunct"/>
</dbReference>
<dbReference type="PRINTS" id="PR00083">
    <property type="entry name" value="HOLDHDRGNASE"/>
</dbReference>
<reference evidence="8 9" key="1">
    <citation type="submission" date="2017-12" db="EMBL/GenBank/DDBJ databases">
        <title>Sequencing, de novo assembly and annotation of complete genome of a new Thraustochytrid species, strain FCC1311.</title>
        <authorList>
            <person name="Sedici K."/>
            <person name="Godart F."/>
            <person name="Aiese Cigliano R."/>
            <person name="Sanseverino W."/>
            <person name="Barakat M."/>
            <person name="Ortet P."/>
            <person name="Marechal E."/>
            <person name="Cagnac O."/>
            <person name="Amato A."/>
        </authorList>
    </citation>
    <scope>NUCLEOTIDE SEQUENCE [LARGE SCALE GENOMIC DNA]</scope>
</reference>
<dbReference type="GO" id="GO:0000105">
    <property type="term" value="P:L-histidine biosynthetic process"/>
    <property type="evidence" value="ECO:0007669"/>
    <property type="project" value="InterPro"/>
</dbReference>
<comment type="cofactor">
    <cofactor evidence="1">
        <name>Zn(2+)</name>
        <dbReference type="ChEBI" id="CHEBI:29105"/>
    </cofactor>
</comment>
<dbReference type="InterPro" id="IPR016161">
    <property type="entry name" value="Ald_DH/histidinol_DH"/>
</dbReference>
<evidence type="ECO:0000313" key="9">
    <source>
        <dbReference type="Proteomes" id="UP000241890"/>
    </source>
</evidence>
<feature type="region of interest" description="Disordered" evidence="7">
    <location>
        <begin position="421"/>
        <end position="450"/>
    </location>
</feature>
<dbReference type="GO" id="GO:0051287">
    <property type="term" value="F:NAD binding"/>
    <property type="evidence" value="ECO:0007669"/>
    <property type="project" value="InterPro"/>
</dbReference>
<dbReference type="InterPro" id="IPR012131">
    <property type="entry name" value="Hstdl_DH"/>
</dbReference>
<dbReference type="PIRSF" id="PIRSF000099">
    <property type="entry name" value="Histidinol_dh"/>
    <property type="match status" value="1"/>
</dbReference>
<sequence length="450" mass="47070">MAQLREVAAKDVKGLKLDPVDEKTLAGAQAILSDVEKDGEKGFLKHAERLGDLKAGQNFMIGKDELKAAFDALPEKDRGVLERTADRVRKFAEAQRGSIKDIEVPVPGGSAGHQLAPVRVAGCYAPGGRYPLPSSVIMTAVTARVAGVESVWVASPNPQPATLAAAFIAGADGLLAAGGAHAIGAFAYGLEDKIPACDVIVGPGNRWVTAAKKLVSGLVSIDMLAGPSECLVMADSTADPAVIAADLLAQAEHDTDALPVLVTWDKELPAKVNAELKSQLETLTTAEVASVAVSKGFYVIAADKEEAITVTSTVGPEHLEVMTTDAKADTARISSYGGAFIGQKSAEVIGDYGAGPNHVLPTSGSARYTGGLSIFTFLRIRTFLHMDDEDSTEQTELFNDAVHLARMEGLEGHARAAEARLKGINKRANGAAEENGDAPEPKKAKTDDAE</sequence>
<dbReference type="EMBL" id="BEYU01000008">
    <property type="protein sequence ID" value="GBG24795.1"/>
    <property type="molecule type" value="Genomic_DNA"/>
</dbReference>
<dbReference type="GO" id="GO:0005829">
    <property type="term" value="C:cytosol"/>
    <property type="evidence" value="ECO:0007669"/>
    <property type="project" value="TreeGrafter"/>
</dbReference>
<evidence type="ECO:0000313" key="8">
    <source>
        <dbReference type="EMBL" id="GBG24795.1"/>
    </source>
</evidence>
<organism evidence="8 9">
    <name type="scientific">Hondaea fermentalgiana</name>
    <dbReference type="NCBI Taxonomy" id="2315210"/>
    <lineage>
        <taxon>Eukaryota</taxon>
        <taxon>Sar</taxon>
        <taxon>Stramenopiles</taxon>
        <taxon>Bigyra</taxon>
        <taxon>Labyrinthulomycetes</taxon>
        <taxon>Thraustochytrida</taxon>
        <taxon>Thraustochytriidae</taxon>
        <taxon>Hondaea</taxon>
    </lineage>
</organism>
<evidence type="ECO:0000256" key="4">
    <source>
        <dbReference type="ARBA" id="ARBA00022833"/>
    </source>
</evidence>
<dbReference type="OrthoDB" id="1703565at2759"/>
<dbReference type="Gene3D" id="1.20.5.1300">
    <property type="match status" value="1"/>
</dbReference>
<evidence type="ECO:0000256" key="2">
    <source>
        <dbReference type="ARBA" id="ARBA00010178"/>
    </source>
</evidence>
<dbReference type="AlphaFoldDB" id="A0A2R5G2N0"/>
<dbReference type="NCBIfam" id="TIGR00069">
    <property type="entry name" value="hisD"/>
    <property type="match status" value="1"/>
</dbReference>
<dbReference type="SUPFAM" id="SSF53720">
    <property type="entry name" value="ALDH-like"/>
    <property type="match status" value="1"/>
</dbReference>
<dbReference type="InParanoid" id="A0A2R5G2N0"/>
<keyword evidence="3" id="KW-0479">Metal-binding</keyword>